<sequence>MGSNWWARHEIKNLRPLTHKSQLFDGCAVLKTLHPGEAGYNLPDRYQDDAVQIDYNHIGLGTSDCEILDSTTQMSGGTYVRNGPGVSTAPINERSWDVIGEFEDVDYSDEDSVSDIPISQEDALKRALVVASY</sequence>
<protein>
    <submittedName>
        <fullName evidence="1">Uncharacterized protein</fullName>
    </submittedName>
</protein>
<accession>A0A645BXL6</accession>
<proteinExistence type="predicted"/>
<reference evidence="1" key="1">
    <citation type="submission" date="2019-08" db="EMBL/GenBank/DDBJ databases">
        <authorList>
            <person name="Kucharzyk K."/>
            <person name="Murdoch R.W."/>
            <person name="Higgins S."/>
            <person name="Loffler F."/>
        </authorList>
    </citation>
    <scope>NUCLEOTIDE SEQUENCE</scope>
</reference>
<comment type="caution">
    <text evidence="1">The sequence shown here is derived from an EMBL/GenBank/DDBJ whole genome shotgun (WGS) entry which is preliminary data.</text>
</comment>
<dbReference type="AlphaFoldDB" id="A0A645BXL6"/>
<evidence type="ECO:0000313" key="1">
    <source>
        <dbReference type="EMBL" id="MPM66464.1"/>
    </source>
</evidence>
<dbReference type="EMBL" id="VSSQ01021099">
    <property type="protein sequence ID" value="MPM66464.1"/>
    <property type="molecule type" value="Genomic_DNA"/>
</dbReference>
<organism evidence="1">
    <name type="scientific">bioreactor metagenome</name>
    <dbReference type="NCBI Taxonomy" id="1076179"/>
    <lineage>
        <taxon>unclassified sequences</taxon>
        <taxon>metagenomes</taxon>
        <taxon>ecological metagenomes</taxon>
    </lineage>
</organism>
<name>A0A645BXL6_9ZZZZ</name>
<gene>
    <name evidence="1" type="ORF">SDC9_113371</name>
</gene>